<evidence type="ECO:0000313" key="9">
    <source>
        <dbReference type="RefSeq" id="XP_008593157.1"/>
    </source>
</evidence>
<evidence type="ECO:0000256" key="2">
    <source>
        <dbReference type="ARBA" id="ARBA00005669"/>
    </source>
</evidence>
<keyword evidence="6" id="KW-0732">Signal</keyword>
<keyword evidence="7" id="KW-1015">Disulfide bond</keyword>
<dbReference type="InterPro" id="IPR051998">
    <property type="entry name" value="Meteorin-like"/>
</dbReference>
<evidence type="ECO:0000256" key="4">
    <source>
        <dbReference type="ARBA" id="ARBA00022525"/>
    </source>
</evidence>
<proteinExistence type="inferred from homology"/>
<protein>
    <recommendedName>
        <fullName evidence="3">Meteorin-like protein</fullName>
    </recommendedName>
</protein>
<keyword evidence="8" id="KW-1185">Reference proteome</keyword>
<evidence type="ECO:0000256" key="6">
    <source>
        <dbReference type="ARBA" id="ARBA00022729"/>
    </source>
</evidence>
<evidence type="ECO:0000256" key="1">
    <source>
        <dbReference type="ARBA" id="ARBA00004613"/>
    </source>
</evidence>
<evidence type="ECO:0000313" key="8">
    <source>
        <dbReference type="Proteomes" id="UP000694923"/>
    </source>
</evidence>
<dbReference type="Proteomes" id="UP000694923">
    <property type="component" value="Unplaced"/>
</dbReference>
<sequence>MPVVAGMRGGLAGRLPLAPTDPCLLPSAVVRGSIQDVTHEPERQESAIHLRVDKLYRQKGRVFQPAPEGDSHWQGHVLTLLECGVRPGHGDFLFTGHMHFGEARLGCAPRFKDFQRMYRDAEERGLNPCEIGAE</sequence>
<accession>A0ABM0SJW6</accession>
<comment type="similarity">
    <text evidence="2">Belongs to the meteorin family.</text>
</comment>
<keyword evidence="5" id="KW-0372">Hormone</keyword>
<reference evidence="9" key="1">
    <citation type="submission" date="2025-08" db="UniProtKB">
        <authorList>
            <consortium name="RefSeq"/>
        </authorList>
    </citation>
    <scope>IDENTIFICATION</scope>
</reference>
<evidence type="ECO:0000256" key="7">
    <source>
        <dbReference type="ARBA" id="ARBA00023157"/>
    </source>
</evidence>
<dbReference type="RefSeq" id="XP_008593157.1">
    <property type="nucleotide sequence ID" value="XM_008594935.1"/>
</dbReference>
<dbReference type="GeneID" id="103610859"/>
<gene>
    <name evidence="9" type="primary">LOC103610859</name>
</gene>
<name>A0ABM0SJW6_GALVR</name>
<dbReference type="PANTHER" id="PTHR28593:SF1">
    <property type="entry name" value="METEORIN-LIKE PROTEIN"/>
    <property type="match status" value="1"/>
</dbReference>
<dbReference type="PANTHER" id="PTHR28593">
    <property type="entry name" value="METEORIN-LIKE PROTEIN"/>
    <property type="match status" value="1"/>
</dbReference>
<organism evidence="8 9">
    <name type="scientific">Galeopterus variegatus</name>
    <name type="common">Malayan flying lemur</name>
    <name type="synonym">Cynocephalus variegatus</name>
    <dbReference type="NCBI Taxonomy" id="482537"/>
    <lineage>
        <taxon>Eukaryota</taxon>
        <taxon>Metazoa</taxon>
        <taxon>Chordata</taxon>
        <taxon>Craniata</taxon>
        <taxon>Vertebrata</taxon>
        <taxon>Euteleostomi</taxon>
        <taxon>Mammalia</taxon>
        <taxon>Eutheria</taxon>
        <taxon>Euarchontoglires</taxon>
        <taxon>Dermoptera</taxon>
        <taxon>Cynocephalidae</taxon>
        <taxon>Galeopterus</taxon>
    </lineage>
</organism>
<evidence type="ECO:0000256" key="5">
    <source>
        <dbReference type="ARBA" id="ARBA00022702"/>
    </source>
</evidence>
<keyword evidence="4" id="KW-0964">Secreted</keyword>
<evidence type="ECO:0000256" key="3">
    <source>
        <dbReference type="ARBA" id="ARBA00016272"/>
    </source>
</evidence>
<comment type="subcellular location">
    <subcellularLocation>
        <location evidence="1">Secreted</location>
    </subcellularLocation>
</comment>